<protein>
    <submittedName>
        <fullName evidence="2">Uncharacterized protein</fullName>
    </submittedName>
</protein>
<comment type="caution">
    <text evidence="2">The sequence shown here is derived from an EMBL/GenBank/DDBJ whole genome shotgun (WGS) entry which is preliminary data.</text>
</comment>
<name>A0A8S9PRD4_BRACR</name>
<dbReference type="Proteomes" id="UP000712600">
    <property type="component" value="Unassembled WGS sequence"/>
</dbReference>
<accession>A0A8S9PRD4</accession>
<reference evidence="2" key="1">
    <citation type="submission" date="2019-12" db="EMBL/GenBank/DDBJ databases">
        <title>Genome sequencing and annotation of Brassica cretica.</title>
        <authorList>
            <person name="Studholme D.J."/>
            <person name="Sarris P."/>
        </authorList>
    </citation>
    <scope>NUCLEOTIDE SEQUENCE</scope>
    <source>
        <strain evidence="2">PFS-109/04</strain>
        <tissue evidence="2">Leaf</tissue>
    </source>
</reference>
<dbReference type="AlphaFoldDB" id="A0A8S9PRD4"/>
<evidence type="ECO:0000313" key="3">
    <source>
        <dbReference type="Proteomes" id="UP000712600"/>
    </source>
</evidence>
<evidence type="ECO:0000313" key="2">
    <source>
        <dbReference type="EMBL" id="KAF3515193.1"/>
    </source>
</evidence>
<feature type="region of interest" description="Disordered" evidence="1">
    <location>
        <begin position="46"/>
        <end position="70"/>
    </location>
</feature>
<evidence type="ECO:0000256" key="1">
    <source>
        <dbReference type="SAM" id="MobiDB-lite"/>
    </source>
</evidence>
<gene>
    <name evidence="2" type="ORF">F2Q69_00006731</name>
</gene>
<proteinExistence type="predicted"/>
<organism evidence="2 3">
    <name type="scientific">Brassica cretica</name>
    <name type="common">Mustard</name>
    <dbReference type="NCBI Taxonomy" id="69181"/>
    <lineage>
        <taxon>Eukaryota</taxon>
        <taxon>Viridiplantae</taxon>
        <taxon>Streptophyta</taxon>
        <taxon>Embryophyta</taxon>
        <taxon>Tracheophyta</taxon>
        <taxon>Spermatophyta</taxon>
        <taxon>Magnoliopsida</taxon>
        <taxon>eudicotyledons</taxon>
        <taxon>Gunneridae</taxon>
        <taxon>Pentapetalae</taxon>
        <taxon>rosids</taxon>
        <taxon>malvids</taxon>
        <taxon>Brassicales</taxon>
        <taxon>Brassicaceae</taxon>
        <taxon>Brassiceae</taxon>
        <taxon>Brassica</taxon>
    </lineage>
</organism>
<dbReference type="EMBL" id="QGKX02001521">
    <property type="protein sequence ID" value="KAF3515193.1"/>
    <property type="molecule type" value="Genomic_DNA"/>
</dbReference>
<sequence length="70" mass="8218">MLPDGDLYKEITKYQCKIMDDVLSRACAQVKWDEDLVYRSKLFQKQEPKGTRNDKSDIDDKSYQKLGKEA</sequence>